<dbReference type="InterPro" id="IPR009241">
    <property type="entry name" value="HigB-like"/>
</dbReference>
<dbReference type="Pfam" id="PF05973">
    <property type="entry name" value="Gp49"/>
    <property type="match status" value="1"/>
</dbReference>
<name>A0ABS4WAT2_9MICC</name>
<keyword evidence="2" id="KW-1185">Reference proteome</keyword>
<accession>A0ABS4WAT2</accession>
<evidence type="ECO:0008006" key="3">
    <source>
        <dbReference type="Google" id="ProtNLM"/>
    </source>
</evidence>
<organism evidence="1 2">
    <name type="scientific">Paeniglutamicibacter psychrophenolicus</name>
    <dbReference type="NCBI Taxonomy" id="257454"/>
    <lineage>
        <taxon>Bacteria</taxon>
        <taxon>Bacillati</taxon>
        <taxon>Actinomycetota</taxon>
        <taxon>Actinomycetes</taxon>
        <taxon>Micrococcales</taxon>
        <taxon>Micrococcaceae</taxon>
        <taxon>Paeniglutamicibacter</taxon>
    </lineage>
</organism>
<dbReference type="RefSeq" id="WP_209906515.1">
    <property type="nucleotide sequence ID" value="NZ_BAAAMI010000024.1"/>
</dbReference>
<dbReference type="Proteomes" id="UP000766570">
    <property type="component" value="Unassembled WGS sequence"/>
</dbReference>
<protein>
    <recommendedName>
        <fullName evidence="3">Type II toxin-antitoxin system RelE/ParE family toxin</fullName>
    </recommendedName>
</protein>
<proteinExistence type="predicted"/>
<comment type="caution">
    <text evidence="1">The sequence shown here is derived from an EMBL/GenBank/DDBJ whole genome shotgun (WGS) entry which is preliminary data.</text>
</comment>
<gene>
    <name evidence="1" type="ORF">JOF46_001229</name>
</gene>
<dbReference type="EMBL" id="JAGIOE010000001">
    <property type="protein sequence ID" value="MBP2373317.1"/>
    <property type="molecule type" value="Genomic_DNA"/>
</dbReference>
<evidence type="ECO:0000313" key="1">
    <source>
        <dbReference type="EMBL" id="MBP2373317.1"/>
    </source>
</evidence>
<reference evidence="1 2" key="1">
    <citation type="submission" date="2021-03" db="EMBL/GenBank/DDBJ databases">
        <title>Sequencing the genomes of 1000 actinobacteria strains.</title>
        <authorList>
            <person name="Klenk H.-P."/>
        </authorList>
    </citation>
    <scope>NUCLEOTIDE SEQUENCE [LARGE SCALE GENOMIC DNA]</scope>
    <source>
        <strain evidence="1 2">DSM 15454</strain>
    </source>
</reference>
<evidence type="ECO:0000313" key="2">
    <source>
        <dbReference type="Proteomes" id="UP000766570"/>
    </source>
</evidence>
<sequence length="121" mass="14102">MTELYEVEIEPEVRSWLESLTDRDFGRVDFLVGLLAENAETLGEPYSRHLGGKVRELRFSLLRQQTRVTYWLAPSRRVVLLTVFRKTRRVESDEVERALHAQRTCEGSHDAAHAVYEREGN</sequence>